<evidence type="ECO:0000256" key="1">
    <source>
        <dbReference type="SAM" id="MobiDB-lite"/>
    </source>
</evidence>
<feature type="compositionally biased region" description="Low complexity" evidence="1">
    <location>
        <begin position="128"/>
        <end position="139"/>
    </location>
</feature>
<sequence>MEREAGGAHPPWRRIWHGASTVSGDVASSSSGGSGGGGLIHVFRGRRQDRIRWDASRAGFTRPLVLGTSVLLGHRLTSFSSDLVGHAGVQEARICHQQRRSSPLHRALVGHEHPPLRLHAPLRRSQRPRASSAASTTVRRGSRRELRVDSDGIDLQVIGRRDAAARKDWIVANAAASSTTRAPATSLRCPPGWILPQLPFSSWCWSCGFYEQPAAAVAGCSLQGRGTRTTSCSSGVMDIVRPELPIEADQGANRPVLALRDHRPEQPLVRRSGQMLIDGTARRLVHGRHRSSSSSWTAPPRACARRRVHAHAQPQPFSPSTSAPPVPWSNRAASLDPPSAAAPCVKSMAM</sequence>
<reference evidence="2" key="1">
    <citation type="submission" date="2014-09" db="EMBL/GenBank/DDBJ databases">
        <authorList>
            <person name="Magalhaes I.L.F."/>
            <person name="Oliveira U."/>
            <person name="Santos F.R."/>
            <person name="Vidigal T.H.D.A."/>
            <person name="Brescovit A.D."/>
            <person name="Santos A.J."/>
        </authorList>
    </citation>
    <scope>NUCLEOTIDE SEQUENCE</scope>
    <source>
        <tissue evidence="2">Shoot tissue taken approximately 20 cm above the soil surface</tissue>
    </source>
</reference>
<feature type="region of interest" description="Disordered" evidence="1">
    <location>
        <begin position="287"/>
        <end position="350"/>
    </location>
</feature>
<dbReference type="AlphaFoldDB" id="A0A0A9BNQ5"/>
<proteinExistence type="predicted"/>
<accession>A0A0A9BNQ5</accession>
<feature type="region of interest" description="Disordered" evidence="1">
    <location>
        <begin position="123"/>
        <end position="143"/>
    </location>
</feature>
<dbReference type="EMBL" id="GBRH01234102">
    <property type="protein sequence ID" value="JAD63793.1"/>
    <property type="molecule type" value="Transcribed_RNA"/>
</dbReference>
<name>A0A0A9BNQ5_ARUDO</name>
<organism evidence="2">
    <name type="scientific">Arundo donax</name>
    <name type="common">Giant reed</name>
    <name type="synonym">Donax arundinaceus</name>
    <dbReference type="NCBI Taxonomy" id="35708"/>
    <lineage>
        <taxon>Eukaryota</taxon>
        <taxon>Viridiplantae</taxon>
        <taxon>Streptophyta</taxon>
        <taxon>Embryophyta</taxon>
        <taxon>Tracheophyta</taxon>
        <taxon>Spermatophyta</taxon>
        <taxon>Magnoliopsida</taxon>
        <taxon>Liliopsida</taxon>
        <taxon>Poales</taxon>
        <taxon>Poaceae</taxon>
        <taxon>PACMAD clade</taxon>
        <taxon>Arundinoideae</taxon>
        <taxon>Arundineae</taxon>
        <taxon>Arundo</taxon>
    </lineage>
</organism>
<evidence type="ECO:0000313" key="2">
    <source>
        <dbReference type="EMBL" id="JAD63793.1"/>
    </source>
</evidence>
<reference evidence="2" key="2">
    <citation type="journal article" date="2015" name="Data Brief">
        <title>Shoot transcriptome of the giant reed, Arundo donax.</title>
        <authorList>
            <person name="Barrero R.A."/>
            <person name="Guerrero F.D."/>
            <person name="Moolhuijzen P."/>
            <person name="Goolsby J.A."/>
            <person name="Tidwell J."/>
            <person name="Bellgard S.E."/>
            <person name="Bellgard M.I."/>
        </authorList>
    </citation>
    <scope>NUCLEOTIDE SEQUENCE</scope>
    <source>
        <tissue evidence="2">Shoot tissue taken approximately 20 cm above the soil surface</tissue>
    </source>
</reference>
<protein>
    <submittedName>
        <fullName evidence="2">Uncharacterized protein</fullName>
    </submittedName>
</protein>
<feature type="compositionally biased region" description="Low complexity" evidence="1">
    <location>
        <begin position="332"/>
        <end position="343"/>
    </location>
</feature>